<keyword evidence="13" id="KW-1185">Reference proteome</keyword>
<reference evidence="13" key="1">
    <citation type="journal article" date="2019" name="Int. J. Syst. Evol. Microbiol.">
        <title>The Global Catalogue of Microorganisms (GCM) 10K type strain sequencing project: providing services to taxonomists for standard genome sequencing and annotation.</title>
        <authorList>
            <consortium name="The Broad Institute Genomics Platform"/>
            <consortium name="The Broad Institute Genome Sequencing Center for Infectious Disease"/>
            <person name="Wu L."/>
            <person name="Ma J."/>
        </authorList>
    </citation>
    <scope>NUCLEOTIDE SEQUENCE [LARGE SCALE GENOMIC DNA]</scope>
    <source>
        <strain evidence="13">CCUG 49571</strain>
    </source>
</reference>
<organism evidence="12 13">
    <name type="scientific">Cohnella hongkongensis</name>
    <dbReference type="NCBI Taxonomy" id="178337"/>
    <lineage>
        <taxon>Bacteria</taxon>
        <taxon>Bacillati</taxon>
        <taxon>Bacillota</taxon>
        <taxon>Bacilli</taxon>
        <taxon>Bacillales</taxon>
        <taxon>Paenibacillaceae</taxon>
        <taxon>Cohnella</taxon>
    </lineage>
</organism>
<dbReference type="SUPFAM" id="SSF47384">
    <property type="entry name" value="Homodimeric domain of signal transducing histidine kinase"/>
    <property type="match status" value="1"/>
</dbReference>
<dbReference type="EMBL" id="JBHSEP010000004">
    <property type="protein sequence ID" value="MFC4598135.1"/>
    <property type="molecule type" value="Genomic_DNA"/>
</dbReference>
<evidence type="ECO:0000256" key="4">
    <source>
        <dbReference type="ARBA" id="ARBA00022679"/>
    </source>
</evidence>
<keyword evidence="4" id="KW-0808">Transferase</keyword>
<dbReference type="Gene3D" id="3.30.750.24">
    <property type="entry name" value="STAS domain"/>
    <property type="match status" value="1"/>
</dbReference>
<dbReference type="GO" id="GO:0005524">
    <property type="term" value="F:ATP binding"/>
    <property type="evidence" value="ECO:0007669"/>
    <property type="project" value="UniProtKB-KW"/>
</dbReference>
<evidence type="ECO:0000256" key="5">
    <source>
        <dbReference type="ARBA" id="ARBA00022741"/>
    </source>
</evidence>
<evidence type="ECO:0000313" key="12">
    <source>
        <dbReference type="EMBL" id="MFC4598135.1"/>
    </source>
</evidence>
<dbReference type="PRINTS" id="PR00344">
    <property type="entry name" value="BCTRLSENSOR"/>
</dbReference>
<dbReference type="PANTHER" id="PTHR43065">
    <property type="entry name" value="SENSOR HISTIDINE KINASE"/>
    <property type="match status" value="1"/>
</dbReference>
<dbReference type="RefSeq" id="WP_378094079.1">
    <property type="nucleotide sequence ID" value="NZ_JBHSEP010000004.1"/>
</dbReference>
<evidence type="ECO:0000256" key="2">
    <source>
        <dbReference type="ARBA" id="ARBA00012438"/>
    </source>
</evidence>
<dbReference type="EC" id="2.7.13.3" evidence="2"/>
<dbReference type="Pfam" id="PF02518">
    <property type="entry name" value="HATPase_c"/>
    <property type="match status" value="1"/>
</dbReference>
<keyword evidence="7 12" id="KW-0067">ATP-binding</keyword>
<dbReference type="InterPro" id="IPR004358">
    <property type="entry name" value="Sig_transdc_His_kin-like_C"/>
</dbReference>
<keyword evidence="3" id="KW-0597">Phosphoprotein</keyword>
<evidence type="ECO:0000256" key="3">
    <source>
        <dbReference type="ARBA" id="ARBA00022553"/>
    </source>
</evidence>
<dbReference type="CDD" id="cd00082">
    <property type="entry name" value="HisKA"/>
    <property type="match status" value="1"/>
</dbReference>
<comment type="catalytic activity">
    <reaction evidence="1">
        <text>ATP + protein L-histidine = ADP + protein N-phospho-L-histidine.</text>
        <dbReference type="EC" id="2.7.13.3"/>
    </reaction>
</comment>
<name>A0ABV9FAV4_9BACL</name>
<protein>
    <recommendedName>
        <fullName evidence="2">histidine kinase</fullName>
        <ecNumber evidence="2">2.7.13.3</ecNumber>
    </recommendedName>
</protein>
<proteinExistence type="predicted"/>
<evidence type="ECO:0000256" key="1">
    <source>
        <dbReference type="ARBA" id="ARBA00000085"/>
    </source>
</evidence>
<dbReference type="CDD" id="cd07041">
    <property type="entry name" value="STAS_RsbR_RsbS_like"/>
    <property type="match status" value="1"/>
</dbReference>
<sequence>MQENAADKKRNDSHLSHLASVGQIAAGIAHEVKNPLTAVKGFLQLLKERNDRKYIEIAESELENAIDILQNLLQVSKPDLEDEPYVSVDLRVELESLTQLFQDQFYRVSIHKKLEDTGSYITGKRNQLKKVFFNLLKNAFEAIPEKGSIHIEYMSTEDEVIVRIQDSGVGIPKEKLGMLGTPFFTTKANGTGMGLTLVFSVIYQHNGAIDVQSAENAGTRFTITFPKEKKSAQWKEVVDLDLQATANLRDFFIVNREEFEQRLLAEAVNVRDKINEILAIGNINLLDNAHKLVLLVVDRKEYEVVAFARQEGVTWAKQSLTLAFKLEWIQTVRRVMWDFLYNFDRLNNQNDGKEHYYNLEKSVNQLMDQFLNQLFISYAQFKDDLIRAQRELVEGLSVPIIPLTRTTSILPLIGTIDEVRAHTIEDKVISQIGNERIETLIIDLSGVMEMDACVVKKLINVFEGIHMMGGRTIVTGLRPEVVKMMIRSGLSFERRAVTKGTLQQALADHLAEAVRPVAPNSAALNDSALP</sequence>
<dbReference type="InterPro" id="IPR002645">
    <property type="entry name" value="STAS_dom"/>
</dbReference>
<evidence type="ECO:0000256" key="6">
    <source>
        <dbReference type="ARBA" id="ARBA00022777"/>
    </source>
</evidence>
<evidence type="ECO:0000256" key="8">
    <source>
        <dbReference type="ARBA" id="ARBA00023012"/>
    </source>
</evidence>
<dbReference type="Gene3D" id="1.10.287.130">
    <property type="match status" value="1"/>
</dbReference>
<dbReference type="SUPFAM" id="SSF55874">
    <property type="entry name" value="ATPase domain of HSP90 chaperone/DNA topoisomerase II/histidine kinase"/>
    <property type="match status" value="1"/>
</dbReference>
<dbReference type="PANTHER" id="PTHR43065:SF46">
    <property type="entry name" value="C4-DICARBOXYLATE TRANSPORT SENSOR PROTEIN DCTB"/>
    <property type="match status" value="1"/>
</dbReference>
<dbReference type="InterPro" id="IPR005467">
    <property type="entry name" value="His_kinase_dom"/>
</dbReference>
<dbReference type="SMART" id="SM00388">
    <property type="entry name" value="HisKA"/>
    <property type="match status" value="1"/>
</dbReference>
<gene>
    <name evidence="12" type="ORF">ACFO3S_07760</name>
</gene>
<keyword evidence="8" id="KW-0902">Two-component regulatory system</keyword>
<dbReference type="PROSITE" id="PS50109">
    <property type="entry name" value="HIS_KIN"/>
    <property type="match status" value="1"/>
</dbReference>
<keyword evidence="6" id="KW-0418">Kinase</keyword>
<evidence type="ECO:0000313" key="13">
    <source>
        <dbReference type="Proteomes" id="UP001596028"/>
    </source>
</evidence>
<evidence type="ECO:0000259" key="10">
    <source>
        <dbReference type="PROSITE" id="PS50109"/>
    </source>
</evidence>
<feature type="coiled-coil region" evidence="9">
    <location>
        <begin position="43"/>
        <end position="75"/>
    </location>
</feature>
<dbReference type="InterPro" id="IPR003661">
    <property type="entry name" value="HisK_dim/P_dom"/>
</dbReference>
<dbReference type="Proteomes" id="UP001596028">
    <property type="component" value="Unassembled WGS sequence"/>
</dbReference>
<keyword evidence="5" id="KW-0547">Nucleotide-binding</keyword>
<dbReference type="SUPFAM" id="SSF52091">
    <property type="entry name" value="SpoIIaa-like"/>
    <property type="match status" value="1"/>
</dbReference>
<dbReference type="SMART" id="SM00387">
    <property type="entry name" value="HATPase_c"/>
    <property type="match status" value="1"/>
</dbReference>
<feature type="domain" description="Histidine kinase" evidence="10">
    <location>
        <begin position="27"/>
        <end position="229"/>
    </location>
</feature>
<dbReference type="Pfam" id="PF00512">
    <property type="entry name" value="HisKA"/>
    <property type="match status" value="1"/>
</dbReference>
<dbReference type="InterPro" id="IPR036513">
    <property type="entry name" value="STAS_dom_sf"/>
</dbReference>
<dbReference type="InterPro" id="IPR036890">
    <property type="entry name" value="HATPase_C_sf"/>
</dbReference>
<keyword evidence="9" id="KW-0175">Coiled coil</keyword>
<comment type="caution">
    <text evidence="12">The sequence shown here is derived from an EMBL/GenBank/DDBJ whole genome shotgun (WGS) entry which is preliminary data.</text>
</comment>
<dbReference type="Pfam" id="PF01740">
    <property type="entry name" value="STAS"/>
    <property type="match status" value="1"/>
</dbReference>
<feature type="domain" description="STAS" evidence="11">
    <location>
        <begin position="409"/>
        <end position="509"/>
    </location>
</feature>
<accession>A0ABV9FAV4</accession>
<evidence type="ECO:0000256" key="7">
    <source>
        <dbReference type="ARBA" id="ARBA00022840"/>
    </source>
</evidence>
<dbReference type="Gene3D" id="3.30.565.10">
    <property type="entry name" value="Histidine kinase-like ATPase, C-terminal domain"/>
    <property type="match status" value="1"/>
</dbReference>
<dbReference type="InterPro" id="IPR036097">
    <property type="entry name" value="HisK_dim/P_sf"/>
</dbReference>
<dbReference type="InterPro" id="IPR003594">
    <property type="entry name" value="HATPase_dom"/>
</dbReference>
<evidence type="ECO:0000259" key="11">
    <source>
        <dbReference type="PROSITE" id="PS50801"/>
    </source>
</evidence>
<dbReference type="PROSITE" id="PS50801">
    <property type="entry name" value="STAS"/>
    <property type="match status" value="1"/>
</dbReference>
<evidence type="ECO:0000256" key="9">
    <source>
        <dbReference type="SAM" id="Coils"/>
    </source>
</evidence>